<evidence type="ECO:0000313" key="2">
    <source>
        <dbReference type="EMBL" id="SBS16614.1"/>
    </source>
</evidence>
<name>A0A1A8SG23_9TELE</name>
<feature type="region of interest" description="Disordered" evidence="1">
    <location>
        <begin position="21"/>
        <end position="55"/>
    </location>
</feature>
<feature type="compositionally biased region" description="Polar residues" evidence="1">
    <location>
        <begin position="23"/>
        <end position="35"/>
    </location>
</feature>
<organism evidence="2">
    <name type="scientific">Nothobranchius rachovii</name>
    <name type="common">bluefin notho</name>
    <dbReference type="NCBI Taxonomy" id="451742"/>
    <lineage>
        <taxon>Eukaryota</taxon>
        <taxon>Metazoa</taxon>
        <taxon>Chordata</taxon>
        <taxon>Craniata</taxon>
        <taxon>Vertebrata</taxon>
        <taxon>Euteleostomi</taxon>
        <taxon>Actinopterygii</taxon>
        <taxon>Neopterygii</taxon>
        <taxon>Teleostei</taxon>
        <taxon>Neoteleostei</taxon>
        <taxon>Acanthomorphata</taxon>
        <taxon>Ovalentaria</taxon>
        <taxon>Atherinomorphae</taxon>
        <taxon>Cyprinodontiformes</taxon>
        <taxon>Nothobranchiidae</taxon>
        <taxon>Nothobranchius</taxon>
    </lineage>
</organism>
<proteinExistence type="predicted"/>
<accession>A0A1A8SG23</accession>
<dbReference type="EMBL" id="HAEI01014145">
    <property type="protein sequence ID" value="SBS16614.1"/>
    <property type="molecule type" value="Transcribed_RNA"/>
</dbReference>
<feature type="non-terminal residue" evidence="2">
    <location>
        <position position="1"/>
    </location>
</feature>
<evidence type="ECO:0000256" key="1">
    <source>
        <dbReference type="SAM" id="MobiDB-lite"/>
    </source>
</evidence>
<reference evidence="2" key="2">
    <citation type="submission" date="2016-06" db="EMBL/GenBank/DDBJ databases">
        <title>The genome of a short-lived fish provides insights into sex chromosome evolution and the genetic control of aging.</title>
        <authorList>
            <person name="Reichwald K."/>
            <person name="Felder M."/>
            <person name="Petzold A."/>
            <person name="Koch P."/>
            <person name="Groth M."/>
            <person name="Platzer M."/>
        </authorList>
    </citation>
    <scope>NUCLEOTIDE SEQUENCE</scope>
    <source>
        <tissue evidence="2">Brain</tissue>
    </source>
</reference>
<feature type="non-terminal residue" evidence="2">
    <location>
        <position position="55"/>
    </location>
</feature>
<protein>
    <submittedName>
        <fullName evidence="2">Dapper, antagonist of beta-catenin, homolog 3</fullName>
    </submittedName>
</protein>
<sequence>PSSRFYLLFIISFPPGLCKHPNAAQSLRQDQSLARSQKEDSPIPHGVSESHDHSL</sequence>
<gene>
    <name evidence="2" type="primary">DACT3</name>
</gene>
<reference evidence="2" key="1">
    <citation type="submission" date="2016-05" db="EMBL/GenBank/DDBJ databases">
        <authorList>
            <person name="Lavstsen T."/>
            <person name="Jespersen J.S."/>
        </authorList>
    </citation>
    <scope>NUCLEOTIDE SEQUENCE</scope>
    <source>
        <tissue evidence="2">Brain</tissue>
    </source>
</reference>
<feature type="compositionally biased region" description="Basic and acidic residues" evidence="1">
    <location>
        <begin position="36"/>
        <end position="55"/>
    </location>
</feature>
<dbReference type="AlphaFoldDB" id="A0A1A8SG23"/>